<dbReference type="InterPro" id="IPR014922">
    <property type="entry name" value="YdhG-like"/>
</dbReference>
<dbReference type="AlphaFoldDB" id="A0A3D9HR14"/>
<organism evidence="2 3">
    <name type="scientific">Cohnella lupini</name>
    <dbReference type="NCBI Taxonomy" id="1294267"/>
    <lineage>
        <taxon>Bacteria</taxon>
        <taxon>Bacillati</taxon>
        <taxon>Bacillota</taxon>
        <taxon>Bacilli</taxon>
        <taxon>Bacillales</taxon>
        <taxon>Paenibacillaceae</taxon>
        <taxon>Cohnella</taxon>
    </lineage>
</organism>
<protein>
    <submittedName>
        <fullName evidence="2">Uncharacterized protein YdhG (YjbR/CyaY superfamily)</fullName>
    </submittedName>
</protein>
<comment type="caution">
    <text evidence="2">The sequence shown here is derived from an EMBL/GenBank/DDBJ whole genome shotgun (WGS) entry which is preliminary data.</text>
</comment>
<evidence type="ECO:0000313" key="2">
    <source>
        <dbReference type="EMBL" id="RED51943.1"/>
    </source>
</evidence>
<dbReference type="Gene3D" id="3.90.1150.200">
    <property type="match status" value="1"/>
</dbReference>
<reference evidence="2 3" key="1">
    <citation type="submission" date="2018-07" db="EMBL/GenBank/DDBJ databases">
        <title>Genomic Encyclopedia of Type Strains, Phase III (KMG-III): the genomes of soil and plant-associated and newly described type strains.</title>
        <authorList>
            <person name="Whitman W."/>
        </authorList>
    </citation>
    <scope>NUCLEOTIDE SEQUENCE [LARGE SCALE GENOMIC DNA]</scope>
    <source>
        <strain evidence="2 3">CECT 8236</strain>
    </source>
</reference>
<gene>
    <name evidence="2" type="ORF">DFP95_13523</name>
</gene>
<dbReference type="Proteomes" id="UP000256869">
    <property type="component" value="Unassembled WGS sequence"/>
</dbReference>
<dbReference type="EMBL" id="QRDY01000035">
    <property type="protein sequence ID" value="RED51943.1"/>
    <property type="molecule type" value="Genomic_DNA"/>
</dbReference>
<dbReference type="Pfam" id="PF08818">
    <property type="entry name" value="DUF1801"/>
    <property type="match status" value="1"/>
</dbReference>
<accession>A0A3D9HR14</accession>
<name>A0A3D9HR14_9BACL</name>
<sequence length="127" mass="14892">MAKTDYQTADEYIGTFEKEVQDMLGKIRQTIKEAVPEAAEIISYQLPALEFHGKVVYYSAFKDHYSLSFPPPFKVFEVFKEQLSPYHVSKSAVQFPKKQPFPFELMTEMVKFQAKENLEKEQKKKKK</sequence>
<dbReference type="OrthoDB" id="115213at2"/>
<feature type="domain" description="YdhG-like" evidence="1">
    <location>
        <begin position="21"/>
        <end position="112"/>
    </location>
</feature>
<keyword evidence="3" id="KW-1185">Reference proteome</keyword>
<evidence type="ECO:0000313" key="3">
    <source>
        <dbReference type="Proteomes" id="UP000256869"/>
    </source>
</evidence>
<dbReference type="SUPFAM" id="SSF159888">
    <property type="entry name" value="YdhG-like"/>
    <property type="match status" value="1"/>
</dbReference>
<dbReference type="RefSeq" id="WP_115995793.1">
    <property type="nucleotide sequence ID" value="NZ_QRDY01000035.1"/>
</dbReference>
<proteinExistence type="predicted"/>
<evidence type="ECO:0000259" key="1">
    <source>
        <dbReference type="Pfam" id="PF08818"/>
    </source>
</evidence>